<evidence type="ECO:0000256" key="10">
    <source>
        <dbReference type="ARBA" id="ARBA00033429"/>
    </source>
</evidence>
<reference evidence="12 13" key="1">
    <citation type="submission" date="2019-06" db="EMBL/GenBank/DDBJ databases">
        <title>WGS assembly of Gossypium darwinii.</title>
        <authorList>
            <person name="Chen Z.J."/>
            <person name="Sreedasyam A."/>
            <person name="Ando A."/>
            <person name="Song Q."/>
            <person name="De L."/>
            <person name="Hulse-Kemp A."/>
            <person name="Ding M."/>
            <person name="Ye W."/>
            <person name="Kirkbride R."/>
            <person name="Jenkins J."/>
            <person name="Plott C."/>
            <person name="Lovell J."/>
            <person name="Lin Y.-M."/>
            <person name="Vaughn R."/>
            <person name="Liu B."/>
            <person name="Li W."/>
            <person name="Simpson S."/>
            <person name="Scheffler B."/>
            <person name="Saski C."/>
            <person name="Grover C."/>
            <person name="Hu G."/>
            <person name="Conover J."/>
            <person name="Carlson J."/>
            <person name="Shu S."/>
            <person name="Boston L."/>
            <person name="Williams M."/>
            <person name="Peterson D."/>
            <person name="Mcgee K."/>
            <person name="Jones D."/>
            <person name="Wendel J."/>
            <person name="Stelly D."/>
            <person name="Grimwood J."/>
            <person name="Schmutz J."/>
        </authorList>
    </citation>
    <scope>NUCLEOTIDE SEQUENCE [LARGE SCALE GENOMIC DNA]</scope>
    <source>
        <strain evidence="12">1808015.09</strain>
    </source>
</reference>
<dbReference type="InterPro" id="IPR036062">
    <property type="entry name" value="PSI_PsaJ_sf"/>
</dbReference>
<proteinExistence type="inferred from homology"/>
<keyword evidence="7" id="KW-0603">Photosystem I</keyword>
<keyword evidence="6 11" id="KW-0812">Transmembrane</keyword>
<evidence type="ECO:0000313" key="13">
    <source>
        <dbReference type="Proteomes" id="UP000323506"/>
    </source>
</evidence>
<keyword evidence="5" id="KW-0602">Photosynthesis</keyword>
<dbReference type="GO" id="GO:0015979">
    <property type="term" value="P:photosynthesis"/>
    <property type="evidence" value="ECO:0007669"/>
    <property type="project" value="UniProtKB-KW"/>
</dbReference>
<keyword evidence="8 11" id="KW-1133">Transmembrane helix</keyword>
<comment type="function">
    <text evidence="1">May help in the organization of the PsaE and PsaF subunits.</text>
</comment>
<evidence type="ECO:0000256" key="9">
    <source>
        <dbReference type="ARBA" id="ARBA00023136"/>
    </source>
</evidence>
<evidence type="ECO:0000256" key="3">
    <source>
        <dbReference type="ARBA" id="ARBA00006318"/>
    </source>
</evidence>
<name>A0A5D2G649_GOSDA</name>
<evidence type="ECO:0000256" key="6">
    <source>
        <dbReference type="ARBA" id="ARBA00022692"/>
    </source>
</evidence>
<dbReference type="AlphaFoldDB" id="A0A5D2G649"/>
<dbReference type="Pfam" id="PF01701">
    <property type="entry name" value="PSI_PsaJ"/>
    <property type="match status" value="1"/>
</dbReference>
<protein>
    <recommendedName>
        <fullName evidence="4">Photosystem I reaction center subunit IX</fullName>
    </recommendedName>
    <alternativeName>
        <fullName evidence="10">PSI-J</fullName>
    </alternativeName>
</protein>
<dbReference type="Proteomes" id="UP000323506">
    <property type="component" value="Chromosome A06"/>
</dbReference>
<comment type="similarity">
    <text evidence="3">Belongs to the PsaJ family.</text>
</comment>
<evidence type="ECO:0000256" key="11">
    <source>
        <dbReference type="SAM" id="Phobius"/>
    </source>
</evidence>
<keyword evidence="9 11" id="KW-0472">Membrane</keyword>
<evidence type="ECO:0000256" key="5">
    <source>
        <dbReference type="ARBA" id="ARBA00022531"/>
    </source>
</evidence>
<dbReference type="SUPFAM" id="SSF81544">
    <property type="entry name" value="Subunit IX of photosystem I reaction centre, PsaJ"/>
    <property type="match status" value="1"/>
</dbReference>
<keyword evidence="13" id="KW-1185">Reference proteome</keyword>
<evidence type="ECO:0000256" key="2">
    <source>
        <dbReference type="ARBA" id="ARBA00004167"/>
    </source>
</evidence>
<comment type="subcellular location">
    <subcellularLocation>
        <location evidence="2">Membrane</location>
        <topology evidence="2">Single-pass membrane protein</topology>
    </subcellularLocation>
</comment>
<accession>A0A5D2G649</accession>
<evidence type="ECO:0000256" key="1">
    <source>
        <dbReference type="ARBA" id="ARBA00002115"/>
    </source>
</evidence>
<evidence type="ECO:0000256" key="8">
    <source>
        <dbReference type="ARBA" id="ARBA00022989"/>
    </source>
</evidence>
<dbReference type="Gene3D" id="1.20.5.510">
    <property type="entry name" value="Single helix bin"/>
    <property type="match status" value="1"/>
</dbReference>
<dbReference type="EMBL" id="CM017693">
    <property type="protein sequence ID" value="TYH13637.1"/>
    <property type="molecule type" value="Genomic_DNA"/>
</dbReference>
<dbReference type="GO" id="GO:0009522">
    <property type="term" value="C:photosystem I"/>
    <property type="evidence" value="ECO:0007669"/>
    <property type="project" value="UniProtKB-KW"/>
</dbReference>
<dbReference type="PANTHER" id="PTHR36082">
    <property type="match status" value="1"/>
</dbReference>
<gene>
    <name evidence="12" type="ORF">ES288_A06G154500v1</name>
</gene>
<evidence type="ECO:0000256" key="7">
    <source>
        <dbReference type="ARBA" id="ARBA00022836"/>
    </source>
</evidence>
<dbReference type="HAMAP" id="MF_00522">
    <property type="entry name" value="PSI_PsaJ"/>
    <property type="match status" value="1"/>
</dbReference>
<organism evidence="12 13">
    <name type="scientific">Gossypium darwinii</name>
    <name type="common">Darwin's cotton</name>
    <name type="synonym">Gossypium barbadense var. darwinii</name>
    <dbReference type="NCBI Taxonomy" id="34276"/>
    <lineage>
        <taxon>Eukaryota</taxon>
        <taxon>Viridiplantae</taxon>
        <taxon>Streptophyta</taxon>
        <taxon>Embryophyta</taxon>
        <taxon>Tracheophyta</taxon>
        <taxon>Spermatophyta</taxon>
        <taxon>Magnoliopsida</taxon>
        <taxon>eudicotyledons</taxon>
        <taxon>Gunneridae</taxon>
        <taxon>Pentapetalae</taxon>
        <taxon>rosids</taxon>
        <taxon>malvids</taxon>
        <taxon>Malvales</taxon>
        <taxon>Malvaceae</taxon>
        <taxon>Malvoideae</taxon>
        <taxon>Gossypium</taxon>
    </lineage>
</organism>
<dbReference type="InterPro" id="IPR002615">
    <property type="entry name" value="PSI_PsaJ"/>
</dbReference>
<evidence type="ECO:0000256" key="4">
    <source>
        <dbReference type="ARBA" id="ARBA00019868"/>
    </source>
</evidence>
<feature type="transmembrane region" description="Helical" evidence="11">
    <location>
        <begin position="6"/>
        <end position="27"/>
    </location>
</feature>
<evidence type="ECO:0000313" key="12">
    <source>
        <dbReference type="EMBL" id="TYH13637.1"/>
    </source>
</evidence>
<sequence>MQDLKTYISVASVLSTLWFGYLASLLIEINRFFLDALTFPFLI</sequence>
<dbReference type="PANTHER" id="PTHR36082:SF2">
    <property type="entry name" value="PHOTOSYSTEM I REACTION CENTER SUBUNIT IX"/>
    <property type="match status" value="1"/>
</dbReference>